<feature type="transmembrane region" description="Helical" evidence="6">
    <location>
        <begin position="312"/>
        <end position="336"/>
    </location>
</feature>
<dbReference type="SUPFAM" id="SSF103473">
    <property type="entry name" value="MFS general substrate transporter"/>
    <property type="match status" value="1"/>
</dbReference>
<evidence type="ECO:0000256" key="4">
    <source>
        <dbReference type="ARBA" id="ARBA00022989"/>
    </source>
</evidence>
<dbReference type="Gene3D" id="1.20.1250.20">
    <property type="entry name" value="MFS general substrate transporter like domains"/>
    <property type="match status" value="2"/>
</dbReference>
<keyword evidence="9" id="KW-1185">Reference proteome</keyword>
<feature type="transmembrane region" description="Helical" evidence="6">
    <location>
        <begin position="56"/>
        <end position="77"/>
    </location>
</feature>
<keyword evidence="4 6" id="KW-1133">Transmembrane helix</keyword>
<feature type="transmembrane region" description="Helical" evidence="6">
    <location>
        <begin position="219"/>
        <end position="244"/>
    </location>
</feature>
<comment type="subcellular location">
    <subcellularLocation>
        <location evidence="1">Cell membrane</location>
        <topology evidence="1">Multi-pass membrane protein</topology>
    </subcellularLocation>
</comment>
<dbReference type="GO" id="GO:0022857">
    <property type="term" value="F:transmembrane transporter activity"/>
    <property type="evidence" value="ECO:0007669"/>
    <property type="project" value="InterPro"/>
</dbReference>
<dbReference type="Proteomes" id="UP000662939">
    <property type="component" value="Chromosome"/>
</dbReference>
<feature type="transmembrane region" description="Helical" evidence="6">
    <location>
        <begin position="20"/>
        <end position="44"/>
    </location>
</feature>
<name>A0A895XQA3_9ACTN</name>
<dbReference type="InterPro" id="IPR011701">
    <property type="entry name" value="MFS"/>
</dbReference>
<sequence>MTTATVAEPRTGDARIIAQLWLVLLAAIISLFPFTIYSTFLVPISQTAQVSEALAGALRGLGGIAALVTGVLIAPWLQRWSLQKASAAALLALAIASGFLTQGSQAALIVFCAGIGAATALLTPSLLTTATAQFPNPASSARAATIVTSVQTLAAVMCAPLIGGMALVMGWQATMWVVAALALLAAGRFWFTASDQPQPPSQRLGYLEAFRSMASRIDLLALIGIAFARTAAFMGFLSFLAIHFHRSFGLDATTITLVWTLSGLSFFVGNFLAGRWAAHQAEGSQRQAWLIGGGLVTATVAVVAVYSFDQMFIALGATSIVGFSHAVVAAGVTTLIAHRSGQAKPMAFSLNAAAMSLGVFAGAGLGGVGLALAGTAGLAATFAALTALGFLGLLVYVRVAETSSPLLASRPDQPDGPQRH</sequence>
<keyword evidence="2" id="KW-1003">Cell membrane</keyword>
<feature type="transmembrane region" description="Helical" evidence="6">
    <location>
        <begin position="378"/>
        <end position="397"/>
    </location>
</feature>
<evidence type="ECO:0000313" key="8">
    <source>
        <dbReference type="EMBL" id="QSB05315.1"/>
    </source>
</evidence>
<feature type="transmembrane region" description="Helical" evidence="6">
    <location>
        <begin position="84"/>
        <end position="100"/>
    </location>
</feature>
<feature type="transmembrane region" description="Helical" evidence="6">
    <location>
        <begin position="256"/>
        <end position="276"/>
    </location>
</feature>
<dbReference type="Pfam" id="PF07690">
    <property type="entry name" value="MFS_1"/>
    <property type="match status" value="1"/>
</dbReference>
<feature type="transmembrane region" description="Helical" evidence="6">
    <location>
        <begin position="173"/>
        <end position="191"/>
    </location>
</feature>
<evidence type="ECO:0000256" key="1">
    <source>
        <dbReference type="ARBA" id="ARBA00004651"/>
    </source>
</evidence>
<evidence type="ECO:0000259" key="7">
    <source>
        <dbReference type="PROSITE" id="PS50850"/>
    </source>
</evidence>
<dbReference type="InterPro" id="IPR050189">
    <property type="entry name" value="MFS_Efflux_Transporters"/>
</dbReference>
<dbReference type="RefSeq" id="WP_213171323.1">
    <property type="nucleotide sequence ID" value="NZ_CP070496.1"/>
</dbReference>
<feature type="domain" description="Major facilitator superfamily (MFS) profile" evidence="7">
    <location>
        <begin position="219"/>
        <end position="420"/>
    </location>
</feature>
<dbReference type="GO" id="GO:0005886">
    <property type="term" value="C:plasma membrane"/>
    <property type="evidence" value="ECO:0007669"/>
    <property type="project" value="UniProtKB-SubCell"/>
</dbReference>
<accession>A0A895XQA3</accession>
<gene>
    <name evidence="8" type="ORF">JQS30_16455</name>
</gene>
<evidence type="ECO:0000256" key="5">
    <source>
        <dbReference type="ARBA" id="ARBA00023136"/>
    </source>
</evidence>
<reference evidence="8" key="1">
    <citation type="submission" date="2021-02" db="EMBL/GenBank/DDBJ databases">
        <title>Natronoglycomyces albus gen. nov., sp. nov, a haloalkaliphilic actinobacterium from a soda solonchak soil.</title>
        <authorList>
            <person name="Sorokin D.Y."/>
            <person name="Khijniak T.V."/>
            <person name="Zakharycheva A.P."/>
            <person name="Boueva O.V."/>
            <person name="Ariskina E.V."/>
            <person name="Hahnke R.L."/>
            <person name="Bunk B."/>
            <person name="Sproer C."/>
            <person name="Schumann P."/>
            <person name="Evtushenko L.I."/>
            <person name="Kublanov I.V."/>
        </authorList>
    </citation>
    <scope>NUCLEOTIDE SEQUENCE</scope>
    <source>
        <strain evidence="8">DSM 106290</strain>
    </source>
</reference>
<feature type="transmembrane region" description="Helical" evidence="6">
    <location>
        <begin position="288"/>
        <end position="306"/>
    </location>
</feature>
<dbReference type="InterPro" id="IPR036259">
    <property type="entry name" value="MFS_trans_sf"/>
</dbReference>
<dbReference type="AlphaFoldDB" id="A0A895XQA3"/>
<evidence type="ECO:0000256" key="6">
    <source>
        <dbReference type="SAM" id="Phobius"/>
    </source>
</evidence>
<feature type="transmembrane region" description="Helical" evidence="6">
    <location>
        <begin position="106"/>
        <end position="131"/>
    </location>
</feature>
<evidence type="ECO:0000256" key="2">
    <source>
        <dbReference type="ARBA" id="ARBA00022475"/>
    </source>
</evidence>
<dbReference type="PROSITE" id="PS50850">
    <property type="entry name" value="MFS"/>
    <property type="match status" value="1"/>
</dbReference>
<dbReference type="InterPro" id="IPR020846">
    <property type="entry name" value="MFS_dom"/>
</dbReference>
<dbReference type="EMBL" id="CP070496">
    <property type="protein sequence ID" value="QSB05315.1"/>
    <property type="molecule type" value="Genomic_DNA"/>
</dbReference>
<evidence type="ECO:0000256" key="3">
    <source>
        <dbReference type="ARBA" id="ARBA00022692"/>
    </source>
</evidence>
<evidence type="ECO:0000313" key="9">
    <source>
        <dbReference type="Proteomes" id="UP000662939"/>
    </source>
</evidence>
<dbReference type="PANTHER" id="PTHR43124:SF3">
    <property type="entry name" value="CHLORAMPHENICOL EFFLUX PUMP RV0191"/>
    <property type="match status" value="1"/>
</dbReference>
<keyword evidence="5 6" id="KW-0472">Membrane</keyword>
<dbReference type="KEGG" id="nav:JQS30_16455"/>
<feature type="transmembrane region" description="Helical" evidence="6">
    <location>
        <begin position="348"/>
        <end position="372"/>
    </location>
</feature>
<protein>
    <submittedName>
        <fullName evidence="8">MFS transporter</fullName>
    </submittedName>
</protein>
<organism evidence="8 9">
    <name type="scientific">Natronoglycomyces albus</name>
    <dbReference type="NCBI Taxonomy" id="2811108"/>
    <lineage>
        <taxon>Bacteria</taxon>
        <taxon>Bacillati</taxon>
        <taxon>Actinomycetota</taxon>
        <taxon>Actinomycetes</taxon>
        <taxon>Glycomycetales</taxon>
        <taxon>Glycomycetaceae</taxon>
        <taxon>Natronoglycomyces</taxon>
    </lineage>
</organism>
<keyword evidence="3 6" id="KW-0812">Transmembrane</keyword>
<feature type="transmembrane region" description="Helical" evidence="6">
    <location>
        <begin position="143"/>
        <end position="167"/>
    </location>
</feature>
<dbReference type="PANTHER" id="PTHR43124">
    <property type="entry name" value="PURINE EFFLUX PUMP PBUE"/>
    <property type="match status" value="1"/>
</dbReference>
<proteinExistence type="predicted"/>